<gene>
    <name evidence="4" type="ORF">ABRY95_12290</name>
    <name evidence="2" type="ORF">ABRY98_02890</name>
    <name evidence="5" type="ORF">ABRZ05_03780</name>
    <name evidence="6" type="ORF">ABRZ11_03435</name>
    <name evidence="3" type="ORF">ABRZ12_09530</name>
</gene>
<evidence type="ECO:0000313" key="4">
    <source>
        <dbReference type="EMBL" id="XDJ93137.1"/>
    </source>
</evidence>
<proteinExistence type="predicted"/>
<organism evidence="3">
    <name type="scientific">Castellaniella ginsengisoli</name>
    <dbReference type="NCBI Taxonomy" id="546114"/>
    <lineage>
        <taxon>Bacteria</taxon>
        <taxon>Pseudomonadati</taxon>
        <taxon>Pseudomonadota</taxon>
        <taxon>Betaproteobacteria</taxon>
        <taxon>Burkholderiales</taxon>
        <taxon>Alcaligenaceae</taxon>
        <taxon>Castellaniella</taxon>
    </lineage>
</organism>
<dbReference type="AlphaFoldDB" id="A0AB39GFN7"/>
<dbReference type="RefSeq" id="WP_368648953.1">
    <property type="nucleotide sequence ID" value="NZ_CP158269.1"/>
</dbReference>
<evidence type="ECO:0000313" key="3">
    <source>
        <dbReference type="EMBL" id="XDJ89905.1"/>
    </source>
</evidence>
<dbReference type="EMBL" id="CP158269">
    <property type="protein sequence ID" value="XDJ88531.1"/>
    <property type="molecule type" value="Genomic_DNA"/>
</dbReference>
<keyword evidence="1" id="KW-1133">Transmembrane helix</keyword>
<protein>
    <submittedName>
        <fullName evidence="3">Uncharacterized protein</fullName>
    </submittedName>
</protein>
<accession>A0AB39GFN7</accession>
<keyword evidence="1" id="KW-0812">Transmembrane</keyword>
<evidence type="ECO:0000256" key="1">
    <source>
        <dbReference type="SAM" id="Phobius"/>
    </source>
</evidence>
<sequence>MLATLWGRLHGWLIMLGAATLVLVGAYAAGGRAARQSAELDQRRRDAAAKEKAREAAAEIDRLDDDAVRDRAERWVRGPSR</sequence>
<dbReference type="EMBL" id="CP158273">
    <property type="protein sequence ID" value="XDJ96841.1"/>
    <property type="molecule type" value="Genomic_DNA"/>
</dbReference>
<name>A0AB39GFN7_9BURK</name>
<dbReference type="EMBL" id="CP158270">
    <property type="protein sequence ID" value="XDJ89905.1"/>
    <property type="molecule type" value="Genomic_DNA"/>
</dbReference>
<evidence type="ECO:0000313" key="6">
    <source>
        <dbReference type="EMBL" id="XDJ99488.1"/>
    </source>
</evidence>
<feature type="transmembrane region" description="Helical" evidence="1">
    <location>
        <begin position="12"/>
        <end position="34"/>
    </location>
</feature>
<reference evidence="3" key="1">
    <citation type="submission" date="2024-05" db="EMBL/GenBank/DDBJ databases">
        <authorList>
            <person name="Luo Y.-C."/>
            <person name="Nicholds J."/>
            <person name="Mortimer T."/>
            <person name="Maboni G."/>
        </authorList>
    </citation>
    <scope>NUCLEOTIDE SEQUENCE</scope>
    <source>
        <strain evidence="5">124370</strain>
        <strain evidence="6">124566</strain>
        <strain evidence="4">124953</strain>
        <strain evidence="3">130308</strain>
        <strain evidence="2">130416</strain>
    </source>
</reference>
<evidence type="ECO:0000313" key="5">
    <source>
        <dbReference type="EMBL" id="XDJ96841.1"/>
    </source>
</evidence>
<dbReference type="EMBL" id="CP158271">
    <property type="protein sequence ID" value="XDJ93137.1"/>
    <property type="molecule type" value="Genomic_DNA"/>
</dbReference>
<keyword evidence="1" id="KW-0472">Membrane</keyword>
<dbReference type="EMBL" id="CP158272">
    <property type="protein sequence ID" value="XDJ99488.1"/>
    <property type="molecule type" value="Genomic_DNA"/>
</dbReference>
<evidence type="ECO:0000313" key="2">
    <source>
        <dbReference type="EMBL" id="XDJ88531.1"/>
    </source>
</evidence>